<name>A0A553S845_ENTAV</name>
<reference evidence="1 2" key="1">
    <citation type="submission" date="2017-10" db="EMBL/GenBank/DDBJ databases">
        <title>FDA dAtabase for Regulatory Grade micrObial Sequences (FDA-ARGOS): Supporting development and validation of Infectious Disease Dx tests.</title>
        <authorList>
            <person name="Campos J."/>
            <person name="Goldberg B."/>
            <person name="Tallon L.J."/>
            <person name="Sadzewicz L."/>
            <person name="Sengamalay N."/>
            <person name="Ott S."/>
            <person name="Godinez A."/>
            <person name="Nagaraj S."/>
            <person name="Vyas G."/>
            <person name="Aluvathingal J."/>
            <person name="Nadendla S."/>
            <person name="Geyer C."/>
            <person name="Nandy P."/>
            <person name="Hobson J."/>
            <person name="Sichtig H."/>
        </authorList>
    </citation>
    <scope>NUCLEOTIDE SEQUENCE [LARGE SCALE GENOMIC DNA]</scope>
    <source>
        <strain evidence="1 2">FDAARGOS_185</strain>
    </source>
</reference>
<gene>
    <name evidence="1" type="ORF">AUF17_03315</name>
</gene>
<organism evidence="1 2">
    <name type="scientific">Enterococcus avium</name>
    <name type="common">Streptococcus avium</name>
    <dbReference type="NCBI Taxonomy" id="33945"/>
    <lineage>
        <taxon>Bacteria</taxon>
        <taxon>Bacillati</taxon>
        <taxon>Bacillota</taxon>
        <taxon>Bacilli</taxon>
        <taxon>Lactobacillales</taxon>
        <taxon>Enterococcaceae</taxon>
        <taxon>Enterococcus</taxon>
    </lineage>
</organism>
<accession>A0A553S845</accession>
<protein>
    <submittedName>
        <fullName evidence="1">Uncharacterized protein</fullName>
    </submittedName>
</protein>
<dbReference type="RefSeq" id="WP_016181344.1">
    <property type="nucleotide sequence ID" value="NZ_CAAKOC010000112.1"/>
</dbReference>
<dbReference type="AlphaFoldDB" id="A0A553S845"/>
<dbReference type="GeneID" id="69568821"/>
<sequence>MIRMTMAVIFCVVSVYSFIGIFTLFRVLVRFKQYDELERKAIIETLAMSMVIILVVNFGQLILSFITPYDWAPFIFSGSSLALIGNTPLHFDSFFFDCSILGISYMVRRHHFGLIKVKNILIPIIIILIFILMPLMLH</sequence>
<dbReference type="Proteomes" id="UP000316316">
    <property type="component" value="Unassembled WGS sequence"/>
</dbReference>
<comment type="caution">
    <text evidence="1">The sequence shown here is derived from an EMBL/GenBank/DDBJ whole genome shotgun (WGS) entry which is preliminary data.</text>
</comment>
<proteinExistence type="predicted"/>
<dbReference type="EMBL" id="PDXQ01000001">
    <property type="protein sequence ID" value="TRZ33157.1"/>
    <property type="molecule type" value="Genomic_DNA"/>
</dbReference>
<evidence type="ECO:0000313" key="1">
    <source>
        <dbReference type="EMBL" id="TRZ33157.1"/>
    </source>
</evidence>
<evidence type="ECO:0000313" key="2">
    <source>
        <dbReference type="Proteomes" id="UP000316316"/>
    </source>
</evidence>